<dbReference type="Proteomes" id="UP001372338">
    <property type="component" value="Unassembled WGS sequence"/>
</dbReference>
<proteinExistence type="predicted"/>
<name>A0AAN9HXR0_CROPI</name>
<dbReference type="EMBL" id="JAYWIO010000007">
    <property type="protein sequence ID" value="KAK7251664.1"/>
    <property type="molecule type" value="Genomic_DNA"/>
</dbReference>
<evidence type="ECO:0000313" key="3">
    <source>
        <dbReference type="Proteomes" id="UP001372338"/>
    </source>
</evidence>
<protein>
    <submittedName>
        <fullName evidence="2">Uncharacterized protein</fullName>
    </submittedName>
</protein>
<feature type="compositionally biased region" description="Basic and acidic residues" evidence="1">
    <location>
        <begin position="29"/>
        <end position="44"/>
    </location>
</feature>
<dbReference type="AlphaFoldDB" id="A0AAN9HXR0"/>
<feature type="compositionally biased region" description="Basic and acidic residues" evidence="1">
    <location>
        <begin position="253"/>
        <end position="262"/>
    </location>
</feature>
<evidence type="ECO:0000313" key="2">
    <source>
        <dbReference type="EMBL" id="KAK7251664.1"/>
    </source>
</evidence>
<feature type="compositionally biased region" description="Polar residues" evidence="1">
    <location>
        <begin position="7"/>
        <end position="24"/>
    </location>
</feature>
<comment type="caution">
    <text evidence="2">The sequence shown here is derived from an EMBL/GenBank/DDBJ whole genome shotgun (WGS) entry which is preliminary data.</text>
</comment>
<feature type="region of interest" description="Disordered" evidence="1">
    <location>
        <begin position="253"/>
        <end position="319"/>
    </location>
</feature>
<accession>A0AAN9HXR0</accession>
<feature type="region of interest" description="Disordered" evidence="1">
    <location>
        <begin position="1"/>
        <end position="44"/>
    </location>
</feature>
<reference evidence="2 3" key="1">
    <citation type="submission" date="2024-01" db="EMBL/GenBank/DDBJ databases">
        <title>The genomes of 5 underutilized Papilionoideae crops provide insights into root nodulation and disease resistanc.</title>
        <authorList>
            <person name="Yuan L."/>
        </authorList>
    </citation>
    <scope>NUCLEOTIDE SEQUENCE [LARGE SCALE GENOMIC DNA]</scope>
    <source>
        <strain evidence="2">ZHUSHIDOU_FW_LH</strain>
        <tissue evidence="2">Leaf</tissue>
    </source>
</reference>
<sequence>MGGVMQTGIQTVTGDGEISKNQELIMNDENPHRMSDDKEERLSKDNLPIENHYGPWMLVKRPIRRKDNIRSNNMLAVSRSGSVGNDQVSQATKSRFAALECEEEAEPMNVDLKEGDAVSDSHQSLSKERPIVLQKHAVTKVRNQLGGKNPQNKSDKPSLGQPNNRKPSGAGSSKDKKITLVSGPNQTDNGLPKSVLSKGSVMHNDEMVHEFGHRKKEVENKILHSMRTLQQQGHNGIDDYVTRVHYTSLERKKLESKQKGLSKDNLITPYPPDKFREENGSPSMEIDDALPHALGDELQQIGNPSSISDPSGPSISLNK</sequence>
<organism evidence="2 3">
    <name type="scientific">Crotalaria pallida</name>
    <name type="common">Smooth rattlebox</name>
    <name type="synonym">Crotalaria striata</name>
    <dbReference type="NCBI Taxonomy" id="3830"/>
    <lineage>
        <taxon>Eukaryota</taxon>
        <taxon>Viridiplantae</taxon>
        <taxon>Streptophyta</taxon>
        <taxon>Embryophyta</taxon>
        <taxon>Tracheophyta</taxon>
        <taxon>Spermatophyta</taxon>
        <taxon>Magnoliopsida</taxon>
        <taxon>eudicotyledons</taxon>
        <taxon>Gunneridae</taxon>
        <taxon>Pentapetalae</taxon>
        <taxon>rosids</taxon>
        <taxon>fabids</taxon>
        <taxon>Fabales</taxon>
        <taxon>Fabaceae</taxon>
        <taxon>Papilionoideae</taxon>
        <taxon>50 kb inversion clade</taxon>
        <taxon>genistoids sensu lato</taxon>
        <taxon>core genistoids</taxon>
        <taxon>Crotalarieae</taxon>
        <taxon>Crotalaria</taxon>
    </lineage>
</organism>
<evidence type="ECO:0000256" key="1">
    <source>
        <dbReference type="SAM" id="MobiDB-lite"/>
    </source>
</evidence>
<feature type="region of interest" description="Disordered" evidence="1">
    <location>
        <begin position="107"/>
        <end position="197"/>
    </location>
</feature>
<feature type="compositionally biased region" description="Low complexity" evidence="1">
    <location>
        <begin position="301"/>
        <end position="319"/>
    </location>
</feature>
<gene>
    <name evidence="2" type="ORF">RIF29_35049</name>
</gene>
<keyword evidence="3" id="KW-1185">Reference proteome</keyword>